<evidence type="ECO:0000313" key="3">
    <source>
        <dbReference type="Proteomes" id="UP000242864"/>
    </source>
</evidence>
<dbReference type="InterPro" id="IPR011249">
    <property type="entry name" value="Metalloenz_LuxS/M16"/>
</dbReference>
<dbReference type="RefSeq" id="WP_085238177.1">
    <property type="nucleotide sequence ID" value="NZ_CP020773.1"/>
</dbReference>
<proteinExistence type="predicted"/>
<sequence>MKQLQDPSVLPISVLSTKKFKTTTVTFKFMAPLDKKTMTQRSLLSKLLVRATHQFPNDKAFNQYLSELYGAYVNSYVSKYKDCHVITITLEIVNSRYLLDDEPLFEKGIALLKEIILNPLVSNGEFNETFVKQEKSLLKKKLSALEDNKSQIAYLRLLKHMFGTHPYRYMAAGDLDEIDKITAADLYHTYRSMLDNDYCSVYVVGNVKEDETIQRIQSEFNIRAFTYRPTSFGQTIQHGTPVKEIVEKDDIDQAKLNMGFRFPTHYGEKDYYAFVVFNTMFGGDPSSVLFNEVREQKSLAYSIHSQIDGKNGFLFVMSGVSVKDDQLAKDTIIEAFNRFKTGDFTEEKMELAKTIILSGRKESKDRPKHMIETMHNQLLLDVPETEAQFEARIQAVRHEDIQRLCQNAHLDTIYILTKEGDVDEANILSAN</sequence>
<protein>
    <submittedName>
        <fullName evidence="2">Peptidase M16</fullName>
    </submittedName>
</protein>
<dbReference type="Pfam" id="PF05193">
    <property type="entry name" value="Peptidase_M16_C"/>
    <property type="match status" value="1"/>
</dbReference>
<dbReference type="PANTHER" id="PTHR11851">
    <property type="entry name" value="METALLOPROTEASE"/>
    <property type="match status" value="1"/>
</dbReference>
<dbReference type="AlphaFoldDB" id="A0AAC9RXB6"/>
<dbReference type="SUPFAM" id="SSF63411">
    <property type="entry name" value="LuxS/MPP-like metallohydrolase"/>
    <property type="match status" value="2"/>
</dbReference>
<dbReference type="Gene3D" id="3.30.830.10">
    <property type="entry name" value="Metalloenzyme, LuxS/M16 peptidase-like"/>
    <property type="match status" value="2"/>
</dbReference>
<dbReference type="NCBIfam" id="NF047422">
    <property type="entry name" value="YfmF_fam"/>
    <property type="match status" value="1"/>
</dbReference>
<organism evidence="2 3">
    <name type="scientific">Staphylococcus lutrae</name>
    <dbReference type="NCBI Taxonomy" id="155085"/>
    <lineage>
        <taxon>Bacteria</taxon>
        <taxon>Bacillati</taxon>
        <taxon>Bacillota</taxon>
        <taxon>Bacilli</taxon>
        <taxon>Bacillales</taxon>
        <taxon>Staphylococcaceae</taxon>
        <taxon>Staphylococcus</taxon>
    </lineage>
</organism>
<reference evidence="2 3" key="1">
    <citation type="submission" date="2017-04" db="EMBL/GenBank/DDBJ databases">
        <authorList>
            <person name="Veseli I.A."/>
            <person name="Tang C."/>
            <person name="Pombert J.-F."/>
        </authorList>
    </citation>
    <scope>NUCLEOTIDE SEQUENCE [LARGE SCALE GENOMIC DNA]</scope>
    <source>
        <strain evidence="2 3">ATCC 700373</strain>
    </source>
</reference>
<accession>A0AAC9RXB6</accession>
<evidence type="ECO:0000313" key="2">
    <source>
        <dbReference type="EMBL" id="ARJ51727.1"/>
    </source>
</evidence>
<evidence type="ECO:0000259" key="1">
    <source>
        <dbReference type="Pfam" id="PF05193"/>
    </source>
</evidence>
<name>A0AAC9RXB6_9STAP</name>
<gene>
    <name evidence="2" type="ORF">B5P37_10575</name>
</gene>
<feature type="domain" description="Peptidase M16 C-terminal" evidence="1">
    <location>
        <begin position="180"/>
        <end position="354"/>
    </location>
</feature>
<dbReference type="GO" id="GO:0046872">
    <property type="term" value="F:metal ion binding"/>
    <property type="evidence" value="ECO:0007669"/>
    <property type="project" value="InterPro"/>
</dbReference>
<dbReference type="InterPro" id="IPR007863">
    <property type="entry name" value="Peptidase_M16_C"/>
</dbReference>
<dbReference type="Proteomes" id="UP000242864">
    <property type="component" value="Chromosome"/>
</dbReference>
<keyword evidence="3" id="KW-1185">Reference proteome</keyword>
<dbReference type="KEGG" id="slz:B5P37_10575"/>
<dbReference type="EMBL" id="CP020773">
    <property type="protein sequence ID" value="ARJ51727.1"/>
    <property type="molecule type" value="Genomic_DNA"/>
</dbReference>
<dbReference type="PANTHER" id="PTHR11851:SF186">
    <property type="entry name" value="INACTIVE METALLOPROTEASE YMFF-RELATED"/>
    <property type="match status" value="1"/>
</dbReference>
<dbReference type="InterPro" id="IPR050361">
    <property type="entry name" value="MPP/UQCRC_Complex"/>
</dbReference>